<gene>
    <name evidence="1" type="ORF">FGO68_gene7016</name>
</gene>
<accession>A0A8J8NKY2</accession>
<dbReference type="EMBL" id="RRYP01012359">
    <property type="protein sequence ID" value="TNV77168.1"/>
    <property type="molecule type" value="Genomic_DNA"/>
</dbReference>
<keyword evidence="2" id="KW-1185">Reference proteome</keyword>
<dbReference type="AlphaFoldDB" id="A0A8J8NKY2"/>
<name>A0A8J8NKY2_HALGN</name>
<dbReference type="Proteomes" id="UP000785679">
    <property type="component" value="Unassembled WGS sequence"/>
</dbReference>
<organism evidence="1 2">
    <name type="scientific">Halteria grandinella</name>
    <dbReference type="NCBI Taxonomy" id="5974"/>
    <lineage>
        <taxon>Eukaryota</taxon>
        <taxon>Sar</taxon>
        <taxon>Alveolata</taxon>
        <taxon>Ciliophora</taxon>
        <taxon>Intramacronucleata</taxon>
        <taxon>Spirotrichea</taxon>
        <taxon>Stichotrichia</taxon>
        <taxon>Sporadotrichida</taxon>
        <taxon>Halteriidae</taxon>
        <taxon>Halteria</taxon>
    </lineage>
</organism>
<reference evidence="1" key="1">
    <citation type="submission" date="2019-06" db="EMBL/GenBank/DDBJ databases">
        <authorList>
            <person name="Zheng W."/>
        </authorList>
    </citation>
    <scope>NUCLEOTIDE SEQUENCE</scope>
    <source>
        <strain evidence="1">QDHG01</strain>
    </source>
</reference>
<comment type="caution">
    <text evidence="1">The sequence shown here is derived from an EMBL/GenBank/DDBJ whole genome shotgun (WGS) entry which is preliminary data.</text>
</comment>
<protein>
    <submittedName>
        <fullName evidence="1">Uncharacterized protein</fullName>
    </submittedName>
</protein>
<proteinExistence type="predicted"/>
<sequence length="86" mass="9949">MICLKFSLNEETRAQHWGLTRFNQYSTFPVLLEAFSSITSDEKVFESKQKGQQNPGLEGTRNCLAEQVIYCKQRGIQDLQNLLESY</sequence>
<evidence type="ECO:0000313" key="2">
    <source>
        <dbReference type="Proteomes" id="UP000785679"/>
    </source>
</evidence>
<evidence type="ECO:0000313" key="1">
    <source>
        <dbReference type="EMBL" id="TNV77168.1"/>
    </source>
</evidence>